<dbReference type="EMBL" id="JAIKTS010000004">
    <property type="protein sequence ID" value="MCL7715428.1"/>
    <property type="molecule type" value="Genomic_DNA"/>
</dbReference>
<keyword evidence="2 5" id="KW-0812">Transmembrane</keyword>
<evidence type="ECO:0000259" key="6">
    <source>
        <dbReference type="Pfam" id="PF04932"/>
    </source>
</evidence>
<sequence length="398" mass="43471">MSPPFPAASKTLALPWRNLLFVGLVVLVAGMCFLPAGPSFNPGKPFQAVVALLLYLPALIAALACPARLRAFACRPLMPLLLLLFAWAALSVAWSNSHRPHDEFLRLLTVLLFLFACTQGVGDDLARQRRLLVAGAGVLTLAAIAAMAQFAIRPTADNRLIGFGVMANANLFGAAMGAGILWLWPWRFQNANQRTLKWLAMTAMAVALVLTFSRSAMLAVAVSLFVMLVIRQRERAVQRLLWLCVVAVGLTMAAYPELSQRGLSLRPQLFARAMELVHAHPWLGMGLGAEFALPVVGGNGYYQVHTHNLFTQLAVELGIPGVVLWSAIWLGLGVRAWRHRDLAVGRVVLGLWLFATVLVQFDLPHLIDSPRPGWLFLWLPLALSLSLPRPGPRFPAPA</sequence>
<keyword evidence="3 5" id="KW-1133">Transmembrane helix</keyword>
<reference evidence="7 8" key="1">
    <citation type="submission" date="2021-08" db="EMBL/GenBank/DDBJ databases">
        <title>Novel members of of the genus Stenotrophomonas from differernt environment.</title>
        <authorList>
            <person name="Deng Y."/>
        </authorList>
    </citation>
    <scope>NUCLEOTIDE SEQUENCE [LARGE SCALE GENOMIC DNA]</scope>
    <source>
        <strain evidence="7 8">CPCC 101365</strain>
    </source>
</reference>
<evidence type="ECO:0000256" key="4">
    <source>
        <dbReference type="ARBA" id="ARBA00023136"/>
    </source>
</evidence>
<feature type="transmembrane region" description="Helical" evidence="5">
    <location>
        <begin position="198"/>
        <end position="230"/>
    </location>
</feature>
<keyword evidence="7" id="KW-0436">Ligase</keyword>
<dbReference type="InterPro" id="IPR051533">
    <property type="entry name" value="WaaL-like"/>
</dbReference>
<keyword evidence="4 5" id="KW-0472">Membrane</keyword>
<dbReference type="InterPro" id="IPR007016">
    <property type="entry name" value="O-antigen_ligase-rel_domated"/>
</dbReference>
<dbReference type="PANTHER" id="PTHR37422">
    <property type="entry name" value="TEICHURONIC ACID BIOSYNTHESIS PROTEIN TUAE"/>
    <property type="match status" value="1"/>
</dbReference>
<evidence type="ECO:0000313" key="8">
    <source>
        <dbReference type="Proteomes" id="UP001431235"/>
    </source>
</evidence>
<feature type="transmembrane region" description="Helical" evidence="5">
    <location>
        <begin position="343"/>
        <end position="361"/>
    </location>
</feature>
<feature type="transmembrane region" description="Helical" evidence="5">
    <location>
        <begin position="19"/>
        <end position="40"/>
    </location>
</feature>
<comment type="caution">
    <text evidence="7">The sequence shown here is derived from an EMBL/GenBank/DDBJ whole genome shotgun (WGS) entry which is preliminary data.</text>
</comment>
<keyword evidence="8" id="KW-1185">Reference proteome</keyword>
<accession>A0ABT0SJB6</accession>
<feature type="transmembrane region" description="Helical" evidence="5">
    <location>
        <begin position="236"/>
        <end position="255"/>
    </location>
</feature>
<organism evidence="7 8">
    <name type="scientific">Stenotrophomonas mori</name>
    <dbReference type="NCBI Taxonomy" id="2871096"/>
    <lineage>
        <taxon>Bacteria</taxon>
        <taxon>Pseudomonadati</taxon>
        <taxon>Pseudomonadota</taxon>
        <taxon>Gammaproteobacteria</taxon>
        <taxon>Lysobacterales</taxon>
        <taxon>Lysobacteraceae</taxon>
        <taxon>Stenotrophomonas</taxon>
    </lineage>
</organism>
<evidence type="ECO:0000256" key="2">
    <source>
        <dbReference type="ARBA" id="ARBA00022692"/>
    </source>
</evidence>
<feature type="transmembrane region" description="Helical" evidence="5">
    <location>
        <begin position="276"/>
        <end position="297"/>
    </location>
</feature>
<dbReference type="RefSeq" id="WP_250064809.1">
    <property type="nucleotide sequence ID" value="NZ_JAIKTS010000004.1"/>
</dbReference>
<name>A0ABT0SJB6_9GAMM</name>
<feature type="transmembrane region" description="Helical" evidence="5">
    <location>
        <begin position="77"/>
        <end position="98"/>
    </location>
</feature>
<feature type="transmembrane region" description="Helical" evidence="5">
    <location>
        <begin position="104"/>
        <end position="122"/>
    </location>
</feature>
<evidence type="ECO:0000256" key="1">
    <source>
        <dbReference type="ARBA" id="ARBA00004141"/>
    </source>
</evidence>
<evidence type="ECO:0000256" key="5">
    <source>
        <dbReference type="SAM" id="Phobius"/>
    </source>
</evidence>
<evidence type="ECO:0000313" key="7">
    <source>
        <dbReference type="EMBL" id="MCL7715428.1"/>
    </source>
</evidence>
<feature type="transmembrane region" description="Helical" evidence="5">
    <location>
        <begin position="164"/>
        <end position="186"/>
    </location>
</feature>
<gene>
    <name evidence="7" type="ORF">K5L01_12335</name>
</gene>
<dbReference type="PANTHER" id="PTHR37422:SF13">
    <property type="entry name" value="LIPOPOLYSACCHARIDE BIOSYNTHESIS PROTEIN PA4999-RELATED"/>
    <property type="match status" value="1"/>
</dbReference>
<comment type="subcellular location">
    <subcellularLocation>
        <location evidence="1">Membrane</location>
        <topology evidence="1">Multi-pass membrane protein</topology>
    </subcellularLocation>
</comment>
<feature type="transmembrane region" description="Helical" evidence="5">
    <location>
        <begin position="46"/>
        <end position="65"/>
    </location>
</feature>
<dbReference type="GO" id="GO:0016874">
    <property type="term" value="F:ligase activity"/>
    <property type="evidence" value="ECO:0007669"/>
    <property type="project" value="UniProtKB-KW"/>
</dbReference>
<feature type="transmembrane region" description="Helical" evidence="5">
    <location>
        <begin position="131"/>
        <end position="152"/>
    </location>
</feature>
<dbReference type="Proteomes" id="UP001431235">
    <property type="component" value="Unassembled WGS sequence"/>
</dbReference>
<feature type="domain" description="O-antigen ligase-related" evidence="6">
    <location>
        <begin position="200"/>
        <end position="325"/>
    </location>
</feature>
<dbReference type="Pfam" id="PF04932">
    <property type="entry name" value="Wzy_C"/>
    <property type="match status" value="1"/>
</dbReference>
<protein>
    <submittedName>
        <fullName evidence="7">O-antigen ligase family protein</fullName>
    </submittedName>
</protein>
<evidence type="ECO:0000256" key="3">
    <source>
        <dbReference type="ARBA" id="ARBA00022989"/>
    </source>
</evidence>
<proteinExistence type="predicted"/>
<feature type="transmembrane region" description="Helical" evidence="5">
    <location>
        <begin position="309"/>
        <end position="331"/>
    </location>
</feature>